<evidence type="ECO:0008006" key="3">
    <source>
        <dbReference type="Google" id="ProtNLM"/>
    </source>
</evidence>
<sequence length="177" mass="19052">MPSNESVKTGLAVAEDKSKVLGLTVGKHTVEPGLYIPRAEAQSAPGLVFEGADPAATYLVMGIDIDAPFVTLPVLGPILHWVQPGLKPELNKDGKSVLTAREPFVCNYIGPAPPPGSGPHRYCFFLYEQPAGFDGKAHAPPDGEKMGNWSRMRFSLDDWEKQAGLGKIIAANYYTSN</sequence>
<dbReference type="OrthoDB" id="2506647at2759"/>
<dbReference type="Gene3D" id="3.90.280.10">
    <property type="entry name" value="PEBP-like"/>
    <property type="match status" value="1"/>
</dbReference>
<keyword evidence="2" id="KW-1185">Reference proteome</keyword>
<dbReference type="InterPro" id="IPR036610">
    <property type="entry name" value="PEBP-like_sf"/>
</dbReference>
<evidence type="ECO:0000313" key="1">
    <source>
        <dbReference type="EMBL" id="UNI22494.1"/>
    </source>
</evidence>
<protein>
    <recommendedName>
        <fullName evidence="3">Phosphatidylethanolamine-binding protein</fullName>
    </recommendedName>
</protein>
<dbReference type="GeneID" id="72070327"/>
<dbReference type="InterPro" id="IPR035810">
    <property type="entry name" value="PEBP_euk"/>
</dbReference>
<dbReference type="GO" id="GO:0030414">
    <property type="term" value="F:peptidase inhibitor activity"/>
    <property type="evidence" value="ECO:0007669"/>
    <property type="project" value="TreeGrafter"/>
</dbReference>
<dbReference type="GO" id="GO:0005543">
    <property type="term" value="F:phospholipid binding"/>
    <property type="evidence" value="ECO:0007669"/>
    <property type="project" value="TreeGrafter"/>
</dbReference>
<dbReference type="Proteomes" id="UP000829364">
    <property type="component" value="Chromosome 8"/>
</dbReference>
<dbReference type="PANTHER" id="PTHR11362:SF78">
    <property type="entry name" value="PROTEASE INHIBITOR"/>
    <property type="match status" value="1"/>
</dbReference>
<dbReference type="PANTHER" id="PTHR11362">
    <property type="entry name" value="PHOSPHATIDYLETHANOLAMINE-BINDING PROTEIN"/>
    <property type="match status" value="1"/>
</dbReference>
<dbReference type="Pfam" id="PF01161">
    <property type="entry name" value="PBP"/>
    <property type="match status" value="1"/>
</dbReference>
<dbReference type="GO" id="GO:0046578">
    <property type="term" value="P:regulation of Ras protein signal transduction"/>
    <property type="evidence" value="ECO:0007669"/>
    <property type="project" value="TreeGrafter"/>
</dbReference>
<dbReference type="GO" id="GO:0030162">
    <property type="term" value="P:regulation of proteolysis"/>
    <property type="evidence" value="ECO:0007669"/>
    <property type="project" value="TreeGrafter"/>
</dbReference>
<dbReference type="InterPro" id="IPR008914">
    <property type="entry name" value="PEBP"/>
</dbReference>
<organism evidence="1 2">
    <name type="scientific">Purpureocillium takamizusanense</name>
    <dbReference type="NCBI Taxonomy" id="2060973"/>
    <lineage>
        <taxon>Eukaryota</taxon>
        <taxon>Fungi</taxon>
        <taxon>Dikarya</taxon>
        <taxon>Ascomycota</taxon>
        <taxon>Pezizomycotina</taxon>
        <taxon>Sordariomycetes</taxon>
        <taxon>Hypocreomycetidae</taxon>
        <taxon>Hypocreales</taxon>
        <taxon>Ophiocordycipitaceae</taxon>
        <taxon>Purpureocillium</taxon>
    </lineage>
</organism>
<dbReference type="KEGG" id="ptkz:JDV02_008380"/>
<dbReference type="AlphaFoldDB" id="A0A9Q8QK22"/>
<accession>A0A9Q8QK22</accession>
<reference evidence="1" key="1">
    <citation type="submission" date="2021-11" db="EMBL/GenBank/DDBJ databases">
        <title>Purpureocillium_takamizusanense_genome.</title>
        <authorList>
            <person name="Nguyen N.-H."/>
        </authorList>
    </citation>
    <scope>NUCLEOTIDE SEQUENCE</scope>
    <source>
        <strain evidence="1">PT3</strain>
    </source>
</reference>
<dbReference type="EMBL" id="CP086361">
    <property type="protein sequence ID" value="UNI22494.1"/>
    <property type="molecule type" value="Genomic_DNA"/>
</dbReference>
<name>A0A9Q8QK22_9HYPO</name>
<evidence type="ECO:0000313" key="2">
    <source>
        <dbReference type="Proteomes" id="UP000829364"/>
    </source>
</evidence>
<dbReference type="CDD" id="cd00866">
    <property type="entry name" value="PEBP_euk"/>
    <property type="match status" value="1"/>
</dbReference>
<dbReference type="SUPFAM" id="SSF49777">
    <property type="entry name" value="PEBP-like"/>
    <property type="match status" value="1"/>
</dbReference>
<dbReference type="RefSeq" id="XP_047845975.1">
    <property type="nucleotide sequence ID" value="XM_047989969.1"/>
</dbReference>
<proteinExistence type="predicted"/>
<gene>
    <name evidence="1" type="ORF">JDV02_008380</name>
</gene>